<dbReference type="InterPro" id="IPR023459">
    <property type="entry name" value="Tscrpt_elong_fac_GreA/B_fam"/>
</dbReference>
<feature type="domain" description="Transcription elongation factor GreA/GreB N-terminal" evidence="6">
    <location>
        <begin position="32"/>
        <end position="100"/>
    </location>
</feature>
<organism evidence="7 8">
    <name type="scientific">Massilia varians</name>
    <dbReference type="NCBI Taxonomy" id="457921"/>
    <lineage>
        <taxon>Bacteria</taxon>
        <taxon>Pseudomonadati</taxon>
        <taxon>Pseudomonadota</taxon>
        <taxon>Betaproteobacteria</taxon>
        <taxon>Burkholderiales</taxon>
        <taxon>Oxalobacteraceae</taxon>
        <taxon>Telluria group</taxon>
        <taxon>Massilia</taxon>
    </lineage>
</organism>
<dbReference type="InterPro" id="IPR022691">
    <property type="entry name" value="Tscrpt_elong_fac_GreA/B_N"/>
</dbReference>
<dbReference type="NCBIfam" id="NF002506">
    <property type="entry name" value="PRK01885.1"/>
    <property type="match status" value="1"/>
</dbReference>
<gene>
    <name evidence="4 7" type="primary">greB</name>
    <name evidence="7" type="ORF">MasN3_40440</name>
</gene>
<keyword evidence="7" id="KW-0251">Elongation factor</keyword>
<proteinExistence type="inferred from homology"/>
<dbReference type="EMBL" id="AP026966">
    <property type="protein sequence ID" value="BDT60550.1"/>
    <property type="molecule type" value="Genomic_DNA"/>
</dbReference>
<dbReference type="PANTHER" id="PTHR30437">
    <property type="entry name" value="TRANSCRIPTION ELONGATION FACTOR GREA"/>
    <property type="match status" value="1"/>
</dbReference>
<dbReference type="Pfam" id="PF03449">
    <property type="entry name" value="GreA_GreB_N"/>
    <property type="match status" value="1"/>
</dbReference>
<dbReference type="SUPFAM" id="SSF46557">
    <property type="entry name" value="GreA transcript cleavage protein, N-terminal domain"/>
    <property type="match status" value="1"/>
</dbReference>
<keyword evidence="8" id="KW-1185">Reference proteome</keyword>
<dbReference type="SUPFAM" id="SSF54534">
    <property type="entry name" value="FKBP-like"/>
    <property type="match status" value="1"/>
</dbReference>
<comment type="function">
    <text evidence="4">Necessary for efficient RNA polymerase transcription elongation past template-encoded arresting sites. The arresting sites in DNA have the property of trapping a certain fraction of elongating RNA polymerases that pass through, resulting in locked ternary complexes. Cleavage of the nascent transcript by cleavage factors such as GreA or GreB allows the resumption of elongation from the new 3'terminus. GreB releases sequences of up to 9 nucleotides in length.</text>
</comment>
<evidence type="ECO:0000256" key="4">
    <source>
        <dbReference type="HAMAP-Rule" id="MF_00930"/>
    </source>
</evidence>
<dbReference type="Gene3D" id="1.10.287.180">
    <property type="entry name" value="Transcription elongation factor, GreA/GreB, N-terminal domain"/>
    <property type="match status" value="1"/>
</dbReference>
<comment type="similarity">
    <text evidence="4">Belongs to the GreA/GreB family. GreB subfamily.</text>
</comment>
<evidence type="ECO:0000259" key="6">
    <source>
        <dbReference type="Pfam" id="PF03449"/>
    </source>
</evidence>
<dbReference type="InterPro" id="IPR036953">
    <property type="entry name" value="GreA/GreB_C_sf"/>
</dbReference>
<evidence type="ECO:0000256" key="3">
    <source>
        <dbReference type="ARBA" id="ARBA00023163"/>
    </source>
</evidence>
<evidence type="ECO:0000313" key="8">
    <source>
        <dbReference type="Proteomes" id="UP001163336"/>
    </source>
</evidence>
<dbReference type="PROSITE" id="PS00829">
    <property type="entry name" value="GREAB_1"/>
    <property type="match status" value="1"/>
</dbReference>
<dbReference type="GO" id="GO:0003746">
    <property type="term" value="F:translation elongation factor activity"/>
    <property type="evidence" value="ECO:0007669"/>
    <property type="project" value="UniProtKB-KW"/>
</dbReference>
<evidence type="ECO:0000256" key="2">
    <source>
        <dbReference type="ARBA" id="ARBA00023125"/>
    </source>
</evidence>
<dbReference type="InterPro" id="IPR001437">
    <property type="entry name" value="Tscrpt_elong_fac_GreA/B_C"/>
</dbReference>
<dbReference type="HAMAP" id="MF_00105">
    <property type="entry name" value="GreA_GreB"/>
    <property type="match status" value="1"/>
</dbReference>
<dbReference type="InterPro" id="IPR018151">
    <property type="entry name" value="TF_GreA/GreB_CS"/>
</dbReference>
<evidence type="ECO:0000256" key="1">
    <source>
        <dbReference type="ARBA" id="ARBA00023015"/>
    </source>
</evidence>
<protein>
    <recommendedName>
        <fullName evidence="4">Transcription elongation factor GreB</fullName>
    </recommendedName>
    <alternativeName>
        <fullName evidence="4">Transcript cleavage factor GreB</fullName>
    </alternativeName>
</protein>
<reference evidence="7" key="1">
    <citation type="submission" date="2022-11" db="EMBL/GenBank/DDBJ databases">
        <title>Isolation and characterization of PLA-degrading bacterium Massilia sp. from Antarctic soil.</title>
        <authorList>
            <person name="Sato K."/>
            <person name="Gomez-Fuentes C."/>
            <person name="Ahmad S.A."/>
            <person name="Zulkharnain A."/>
        </authorList>
    </citation>
    <scope>NUCLEOTIDE SEQUENCE</scope>
    <source>
        <strain evidence="7">N-3</strain>
    </source>
</reference>
<accession>A0ABM8CB62</accession>
<evidence type="ECO:0000259" key="5">
    <source>
        <dbReference type="Pfam" id="PF01272"/>
    </source>
</evidence>
<dbReference type="InterPro" id="IPR036805">
    <property type="entry name" value="Tscrpt_elong_fac_GreA/B_N_sf"/>
</dbReference>
<dbReference type="PANTHER" id="PTHR30437:SF6">
    <property type="entry name" value="TRANSCRIPTION ELONGATION FACTOR GREB"/>
    <property type="match status" value="1"/>
</dbReference>
<dbReference type="InterPro" id="IPR006358">
    <property type="entry name" value="Tscrpt_elong_fac_GreB"/>
</dbReference>
<keyword evidence="2 4" id="KW-0238">DNA-binding</keyword>
<dbReference type="Pfam" id="PF01272">
    <property type="entry name" value="GreA_GreB"/>
    <property type="match status" value="1"/>
</dbReference>
<dbReference type="Proteomes" id="UP001163336">
    <property type="component" value="Chromosome"/>
</dbReference>
<dbReference type="InterPro" id="IPR028624">
    <property type="entry name" value="Tscrpt_elong_fac_GreA/B"/>
</dbReference>
<sequence>MMNKAFVKETDNDDDDAEALALAQAIPAGAKNYITPAGYKAIKDELLQLIDVDRPEVVKVVHWAASNGDRSENGDYIYGKRRLREIDRRIRFLTKRMDSAFVVDPSVHHGNDQVFFGATVTYLNKAGEEHTVTIVGVDELDPLRGKISWVSPVARALTKAREGDLITLQTPLGTDELEILSVEYPEPVTD</sequence>
<dbReference type="Gene3D" id="3.10.50.30">
    <property type="entry name" value="Transcription elongation factor, GreA/GreB, C-terminal domain"/>
    <property type="match status" value="1"/>
</dbReference>
<evidence type="ECO:0000313" key="7">
    <source>
        <dbReference type="EMBL" id="BDT60550.1"/>
    </source>
</evidence>
<feature type="domain" description="Transcription elongation factor GreA/GreB C-terminal" evidence="5">
    <location>
        <begin position="111"/>
        <end position="184"/>
    </location>
</feature>
<name>A0ABM8CB62_9BURK</name>
<keyword evidence="1 4" id="KW-0805">Transcription regulation</keyword>
<keyword evidence="7" id="KW-0648">Protein biosynthesis</keyword>
<dbReference type="PIRSF" id="PIRSF006092">
    <property type="entry name" value="GreA_GreB"/>
    <property type="match status" value="1"/>
</dbReference>
<dbReference type="NCBIfam" id="TIGR01461">
    <property type="entry name" value="greB"/>
    <property type="match status" value="1"/>
</dbReference>
<dbReference type="HAMAP" id="MF_00930">
    <property type="entry name" value="GreB"/>
    <property type="match status" value="1"/>
</dbReference>
<keyword evidence="3 4" id="KW-0804">Transcription</keyword>